<keyword evidence="3 4" id="KW-0413">Isomerase</keyword>
<proteinExistence type="inferred from homology"/>
<evidence type="ECO:0000256" key="4">
    <source>
        <dbReference type="RuleBase" id="RU003792"/>
    </source>
</evidence>
<dbReference type="Gene3D" id="3.30.70.580">
    <property type="entry name" value="Pseudouridine synthase I, catalytic domain, N-terminal subdomain"/>
    <property type="match status" value="1"/>
</dbReference>
<dbReference type="EC" id="5.4.99.12" evidence="4"/>
<feature type="domain" description="Pseudouridine synthase I TruA alpha/beta" evidence="5">
    <location>
        <begin position="200"/>
        <end position="307"/>
    </location>
</feature>
<comment type="similarity">
    <text evidence="1 4">Belongs to the tRNA pseudouridine synthase TruA family.</text>
</comment>
<evidence type="ECO:0000256" key="2">
    <source>
        <dbReference type="ARBA" id="ARBA00022694"/>
    </source>
</evidence>
<keyword evidence="7" id="KW-1185">Reference proteome</keyword>
<dbReference type="NCBIfam" id="TIGR00071">
    <property type="entry name" value="hisT_truA"/>
    <property type="match status" value="1"/>
</dbReference>
<dbReference type="InterPro" id="IPR001406">
    <property type="entry name" value="PsdUridine_synth_TruA"/>
</dbReference>
<feature type="domain" description="Pseudouridine synthase I TruA alpha/beta" evidence="5">
    <location>
        <begin position="61"/>
        <end position="160"/>
    </location>
</feature>
<evidence type="ECO:0000256" key="1">
    <source>
        <dbReference type="ARBA" id="ARBA00009375"/>
    </source>
</evidence>
<evidence type="ECO:0000313" key="6">
    <source>
        <dbReference type="EMBL" id="CAK9231319.1"/>
    </source>
</evidence>
<dbReference type="PANTHER" id="PTHR11142:SF0">
    <property type="entry name" value="TRNA PSEUDOURIDINE SYNTHASE-LIKE 1"/>
    <property type="match status" value="1"/>
</dbReference>
<sequence>MFKSRAMKLPSHLHFVDKKFFGGAPMTVATAPQLKWIHVRRMARCRVSTESQSTWKWRLLIAYDGSKYSGWQLQPGTLTVQHMIEDALGKVTRCSREQLQLAASGRTDAGVHAWGQVAHFVTFHCFEDLEILHASLNGILPHDVRIREVSAVHPDFHARFSAQRKTYKYKAYVAPVMEPFQRSYAYHIRHQLNINAMQAAALYFVGKHDFSAFANASNDLSLRPPVREIVQFNVVATGPQFEFEVEGTGFLYRQVRNMVGLLIEVGKEVIPPSAVQSVLESQDRTKLARIARSAPPNGLYLMSVLYDESLLVPAAGAPKTSYGRWQQSTTCSQIEKGWAAATDIAAA</sequence>
<dbReference type="InterPro" id="IPR020103">
    <property type="entry name" value="PsdUridine_synth_cat_dom_sf"/>
</dbReference>
<dbReference type="InterPro" id="IPR020095">
    <property type="entry name" value="PsdUridine_synth_TruA_C"/>
</dbReference>
<dbReference type="SUPFAM" id="SSF55120">
    <property type="entry name" value="Pseudouridine synthase"/>
    <property type="match status" value="1"/>
</dbReference>
<dbReference type="Pfam" id="PF01416">
    <property type="entry name" value="PseudoU_synth_1"/>
    <property type="match status" value="2"/>
</dbReference>
<evidence type="ECO:0000313" key="7">
    <source>
        <dbReference type="Proteomes" id="UP001497512"/>
    </source>
</evidence>
<dbReference type="Gene3D" id="3.30.70.660">
    <property type="entry name" value="Pseudouridine synthase I, catalytic domain, C-terminal subdomain"/>
    <property type="match status" value="1"/>
</dbReference>
<dbReference type="EMBL" id="OZ019899">
    <property type="protein sequence ID" value="CAK9231319.1"/>
    <property type="molecule type" value="Genomic_DNA"/>
</dbReference>
<evidence type="ECO:0000256" key="3">
    <source>
        <dbReference type="ARBA" id="ARBA00023235"/>
    </source>
</evidence>
<dbReference type="InterPro" id="IPR020094">
    <property type="entry name" value="TruA/RsuA/RluB/E/F_N"/>
</dbReference>
<dbReference type="InterPro" id="IPR020097">
    <property type="entry name" value="PsdUridine_synth_TruA_a/b_dom"/>
</dbReference>
<organism evidence="6 7">
    <name type="scientific">Sphagnum troendelagicum</name>
    <dbReference type="NCBI Taxonomy" id="128251"/>
    <lineage>
        <taxon>Eukaryota</taxon>
        <taxon>Viridiplantae</taxon>
        <taxon>Streptophyta</taxon>
        <taxon>Embryophyta</taxon>
        <taxon>Bryophyta</taxon>
        <taxon>Sphagnophytina</taxon>
        <taxon>Sphagnopsida</taxon>
        <taxon>Sphagnales</taxon>
        <taxon>Sphagnaceae</taxon>
        <taxon>Sphagnum</taxon>
    </lineage>
</organism>
<dbReference type="CDD" id="cd02570">
    <property type="entry name" value="PseudoU_synth_EcTruA"/>
    <property type="match status" value="1"/>
</dbReference>
<dbReference type="PANTHER" id="PTHR11142">
    <property type="entry name" value="PSEUDOURIDYLATE SYNTHASE"/>
    <property type="match status" value="1"/>
</dbReference>
<dbReference type="Proteomes" id="UP001497512">
    <property type="component" value="Chromosome 7"/>
</dbReference>
<dbReference type="HAMAP" id="MF_00171">
    <property type="entry name" value="TruA"/>
    <property type="match status" value="1"/>
</dbReference>
<reference evidence="6" key="1">
    <citation type="submission" date="2024-02" db="EMBL/GenBank/DDBJ databases">
        <authorList>
            <consortium name="ELIXIR-Norway"/>
            <consortium name="Elixir Norway"/>
        </authorList>
    </citation>
    <scope>NUCLEOTIDE SEQUENCE</scope>
</reference>
<evidence type="ECO:0000259" key="5">
    <source>
        <dbReference type="Pfam" id="PF01416"/>
    </source>
</evidence>
<name>A0ABP0UVA0_9BRYO</name>
<keyword evidence="2 4" id="KW-0819">tRNA processing</keyword>
<gene>
    <name evidence="6" type="ORF">CSSPTR1EN2_LOCUS20498</name>
</gene>
<protein>
    <recommendedName>
        <fullName evidence="4">tRNA pseudouridine synthase</fullName>
        <ecNumber evidence="4">5.4.99.12</ecNumber>
    </recommendedName>
</protein>
<accession>A0ABP0UVA0</accession>
<comment type="catalytic activity">
    <reaction evidence="4">
        <text>uridine(38/39/40) in tRNA = pseudouridine(38/39/40) in tRNA</text>
        <dbReference type="Rhea" id="RHEA:22376"/>
        <dbReference type="Rhea" id="RHEA-COMP:10085"/>
        <dbReference type="Rhea" id="RHEA-COMP:10087"/>
        <dbReference type="ChEBI" id="CHEBI:65314"/>
        <dbReference type="ChEBI" id="CHEBI:65315"/>
        <dbReference type="EC" id="5.4.99.12"/>
    </reaction>
</comment>